<evidence type="ECO:0000256" key="1">
    <source>
        <dbReference type="SAM" id="MobiDB-lite"/>
    </source>
</evidence>
<reference evidence="2 3" key="1">
    <citation type="submission" date="2021-06" db="EMBL/GenBank/DDBJ databases">
        <title>A haploid diamondback moth (Plutella xylostella L.) genome assembly resolves 31 chromosomes and identifies a diamide resistance mutation.</title>
        <authorList>
            <person name="Ward C.M."/>
            <person name="Perry K.D."/>
            <person name="Baker G."/>
            <person name="Powis K."/>
            <person name="Heckel D.G."/>
            <person name="Baxter S.W."/>
        </authorList>
    </citation>
    <scope>NUCLEOTIDE SEQUENCE [LARGE SCALE GENOMIC DNA]</scope>
    <source>
        <strain evidence="2 3">LV</strain>
        <tissue evidence="2">Single pupa</tissue>
    </source>
</reference>
<sequence>MNCSAEDEEWTETGNGADTGDDPEDMESADEHDEEEPRDKEAGDGNLEEDGQKDFEGAEQILEGDLKKEADPYEDMPAVLASSSPALERPCCHCCLSAETQAFERHRWLTEMSESRCSRRGVLRKCIQCGGESPGEGAAGAGGAELEVGRAGESPGTARRGALSCSLTTRARLTANTSYRLYCCA</sequence>
<feature type="region of interest" description="Disordered" evidence="1">
    <location>
        <begin position="1"/>
        <end position="60"/>
    </location>
</feature>
<protein>
    <submittedName>
        <fullName evidence="2">Uncharacterized protein</fullName>
    </submittedName>
</protein>
<evidence type="ECO:0000313" key="2">
    <source>
        <dbReference type="EMBL" id="KAG7310652.1"/>
    </source>
</evidence>
<dbReference type="EMBL" id="JAHIBW010000005">
    <property type="protein sequence ID" value="KAG7310652.1"/>
    <property type="molecule type" value="Genomic_DNA"/>
</dbReference>
<feature type="compositionally biased region" description="Acidic residues" evidence="1">
    <location>
        <begin position="19"/>
        <end position="34"/>
    </location>
</feature>
<evidence type="ECO:0000313" key="3">
    <source>
        <dbReference type="Proteomes" id="UP000823941"/>
    </source>
</evidence>
<proteinExistence type="predicted"/>
<accession>A0ABQ7R027</accession>
<dbReference type="Proteomes" id="UP000823941">
    <property type="component" value="Chromosome 5"/>
</dbReference>
<keyword evidence="3" id="KW-1185">Reference proteome</keyword>
<feature type="compositionally biased region" description="Acidic residues" evidence="1">
    <location>
        <begin position="1"/>
        <end position="11"/>
    </location>
</feature>
<name>A0ABQ7R027_PLUXY</name>
<gene>
    <name evidence="2" type="ORF">JYU34_003451</name>
</gene>
<comment type="caution">
    <text evidence="2">The sequence shown here is derived from an EMBL/GenBank/DDBJ whole genome shotgun (WGS) entry which is preliminary data.</text>
</comment>
<organism evidence="2 3">
    <name type="scientific">Plutella xylostella</name>
    <name type="common">Diamondback moth</name>
    <name type="synonym">Plutella maculipennis</name>
    <dbReference type="NCBI Taxonomy" id="51655"/>
    <lineage>
        <taxon>Eukaryota</taxon>
        <taxon>Metazoa</taxon>
        <taxon>Ecdysozoa</taxon>
        <taxon>Arthropoda</taxon>
        <taxon>Hexapoda</taxon>
        <taxon>Insecta</taxon>
        <taxon>Pterygota</taxon>
        <taxon>Neoptera</taxon>
        <taxon>Endopterygota</taxon>
        <taxon>Lepidoptera</taxon>
        <taxon>Glossata</taxon>
        <taxon>Ditrysia</taxon>
        <taxon>Yponomeutoidea</taxon>
        <taxon>Plutellidae</taxon>
        <taxon>Plutella</taxon>
    </lineage>
</organism>